<dbReference type="InterPro" id="IPR025959">
    <property type="entry name" value="Winged_HTH_dom"/>
</dbReference>
<feature type="domain" description="Winged helix-turn helix" evidence="1">
    <location>
        <begin position="9"/>
        <end position="49"/>
    </location>
</feature>
<dbReference type="EMBL" id="KV417519">
    <property type="protein sequence ID" value="KZP25621.1"/>
    <property type="molecule type" value="Genomic_DNA"/>
</dbReference>
<organism evidence="2 3">
    <name type="scientific">Athelia psychrophila</name>
    <dbReference type="NCBI Taxonomy" id="1759441"/>
    <lineage>
        <taxon>Eukaryota</taxon>
        <taxon>Fungi</taxon>
        <taxon>Dikarya</taxon>
        <taxon>Basidiomycota</taxon>
        <taxon>Agaricomycotina</taxon>
        <taxon>Agaricomycetes</taxon>
        <taxon>Agaricomycetidae</taxon>
        <taxon>Atheliales</taxon>
        <taxon>Atheliaceae</taxon>
        <taxon>Athelia</taxon>
    </lineage>
</organism>
<dbReference type="OrthoDB" id="3203937at2759"/>
<dbReference type="Pfam" id="PF13592">
    <property type="entry name" value="HTH_33"/>
    <property type="match status" value="1"/>
</dbReference>
<feature type="non-terminal residue" evidence="2">
    <location>
        <position position="1"/>
    </location>
</feature>
<evidence type="ECO:0000313" key="3">
    <source>
        <dbReference type="Proteomes" id="UP000076532"/>
    </source>
</evidence>
<dbReference type="AlphaFoldDB" id="A0A166P203"/>
<keyword evidence="3" id="KW-1185">Reference proteome</keyword>
<feature type="non-terminal residue" evidence="2">
    <location>
        <position position="77"/>
    </location>
</feature>
<reference evidence="2 3" key="1">
    <citation type="journal article" date="2016" name="Mol. Biol. Evol.">
        <title>Comparative Genomics of Early-Diverging Mushroom-Forming Fungi Provides Insights into the Origins of Lignocellulose Decay Capabilities.</title>
        <authorList>
            <person name="Nagy L.G."/>
            <person name="Riley R."/>
            <person name="Tritt A."/>
            <person name="Adam C."/>
            <person name="Daum C."/>
            <person name="Floudas D."/>
            <person name="Sun H."/>
            <person name="Yadav J.S."/>
            <person name="Pangilinan J."/>
            <person name="Larsson K.H."/>
            <person name="Matsuura K."/>
            <person name="Barry K."/>
            <person name="Labutti K."/>
            <person name="Kuo R."/>
            <person name="Ohm R.A."/>
            <person name="Bhattacharya S.S."/>
            <person name="Shirouzu T."/>
            <person name="Yoshinaga Y."/>
            <person name="Martin F.M."/>
            <person name="Grigoriev I.V."/>
            <person name="Hibbett D.S."/>
        </authorList>
    </citation>
    <scope>NUCLEOTIDE SEQUENCE [LARGE SCALE GENOMIC DNA]</scope>
    <source>
        <strain evidence="2 3">CBS 109695</strain>
    </source>
</reference>
<evidence type="ECO:0000313" key="2">
    <source>
        <dbReference type="EMBL" id="KZP25621.1"/>
    </source>
</evidence>
<proteinExistence type="predicted"/>
<protein>
    <recommendedName>
        <fullName evidence="1">Winged helix-turn helix domain-containing protein</fullName>
    </recommendedName>
</protein>
<gene>
    <name evidence="2" type="ORF">FIBSPDRAFT_671214</name>
</gene>
<dbReference type="Proteomes" id="UP000076532">
    <property type="component" value="Unassembled WGS sequence"/>
</dbReference>
<name>A0A166P203_9AGAM</name>
<evidence type="ECO:0000259" key="1">
    <source>
        <dbReference type="Pfam" id="PF13592"/>
    </source>
</evidence>
<accession>A0A166P203</accession>
<sequence>IQRTPDIYLAELQDELEQAFEEVVSKQTIWRSLRARGYTQKKATQEHDEHKRNTYQLYVGSNFNPDQLVFVDESGVN</sequence>